<organism evidence="1 2">
    <name type="scientific">Pedobacter jejuensis</name>
    <dbReference type="NCBI Taxonomy" id="1268550"/>
    <lineage>
        <taxon>Bacteria</taxon>
        <taxon>Pseudomonadati</taxon>
        <taxon>Bacteroidota</taxon>
        <taxon>Sphingobacteriia</taxon>
        <taxon>Sphingobacteriales</taxon>
        <taxon>Sphingobacteriaceae</taxon>
        <taxon>Pedobacter</taxon>
    </lineage>
</organism>
<accession>A0A3N0BXL4</accession>
<dbReference type="OrthoDB" id="9765957at2"/>
<dbReference type="PROSITE" id="PS51257">
    <property type="entry name" value="PROKAR_LIPOPROTEIN"/>
    <property type="match status" value="1"/>
</dbReference>
<evidence type="ECO:0008006" key="3">
    <source>
        <dbReference type="Google" id="ProtNLM"/>
    </source>
</evidence>
<dbReference type="InterPro" id="IPR013783">
    <property type="entry name" value="Ig-like_fold"/>
</dbReference>
<proteinExistence type="predicted"/>
<evidence type="ECO:0000313" key="1">
    <source>
        <dbReference type="EMBL" id="RNL54507.1"/>
    </source>
</evidence>
<sequence length="301" mass="31553">MKLNLQLKLWHGLIAIILLISSCSKDDSQPLISIPTVSTSAAISVTTTTATVGGSINSTGGSSITEKGICYSTSSNPTIANNKVVDASGNSISSISIELSKLIGSTTYYVRAYATNAAGTAYGSEITFATGNPIAVGELYGGGMIFYVDATGKHGLIVAPSDQSSSAIWGCEGTDIPGTSEQGIGFGLSNTQAIVNGCKNNATAAAICYNLVLNGFDDWYLPTVEEIKAMNILFTTNAAGSIKLQKGAGYMSSNQDYRKVNGKIEPKNNVIMYVFKSAGDVLWPLTKSESNLAFTRAIRSF</sequence>
<protein>
    <recommendedName>
        <fullName evidence="3">DUF1566 domain-containing protein</fullName>
    </recommendedName>
</protein>
<reference evidence="1 2" key="1">
    <citation type="submission" date="2018-10" db="EMBL/GenBank/DDBJ databases">
        <title>Genome sequencing of Pedobacter jejuensis TNB23.</title>
        <authorList>
            <person name="Cho Y.-J."/>
            <person name="Cho A."/>
            <person name="Kim O.-S."/>
        </authorList>
    </citation>
    <scope>NUCLEOTIDE SEQUENCE [LARGE SCALE GENOMIC DNA]</scope>
    <source>
        <strain evidence="1 2">TNB23</strain>
    </source>
</reference>
<dbReference type="Gene3D" id="2.60.40.10">
    <property type="entry name" value="Immunoglobulins"/>
    <property type="match status" value="1"/>
</dbReference>
<dbReference type="AlphaFoldDB" id="A0A3N0BXL4"/>
<evidence type="ECO:0000313" key="2">
    <source>
        <dbReference type="Proteomes" id="UP000274046"/>
    </source>
</evidence>
<keyword evidence="2" id="KW-1185">Reference proteome</keyword>
<dbReference type="Proteomes" id="UP000274046">
    <property type="component" value="Unassembled WGS sequence"/>
</dbReference>
<dbReference type="EMBL" id="RBEE01000011">
    <property type="protein sequence ID" value="RNL54507.1"/>
    <property type="molecule type" value="Genomic_DNA"/>
</dbReference>
<name>A0A3N0BXL4_9SPHI</name>
<comment type="caution">
    <text evidence="1">The sequence shown here is derived from an EMBL/GenBank/DDBJ whole genome shotgun (WGS) entry which is preliminary data.</text>
</comment>
<dbReference type="RefSeq" id="WP_123205133.1">
    <property type="nucleotide sequence ID" value="NZ_RBEE01000011.1"/>
</dbReference>
<gene>
    <name evidence="1" type="ORF">D7004_06855</name>
</gene>